<organism evidence="2 3">
    <name type="scientific">Candidatus Lachnoclostridium stercoravium</name>
    <dbReference type="NCBI Taxonomy" id="2838633"/>
    <lineage>
        <taxon>Bacteria</taxon>
        <taxon>Bacillati</taxon>
        <taxon>Bacillota</taxon>
        <taxon>Clostridia</taxon>
        <taxon>Lachnospirales</taxon>
        <taxon>Lachnospiraceae</taxon>
    </lineage>
</organism>
<dbReference type="SUPFAM" id="SSF53098">
    <property type="entry name" value="Ribonuclease H-like"/>
    <property type="match status" value="1"/>
</dbReference>
<reference evidence="2" key="2">
    <citation type="submission" date="2021-04" db="EMBL/GenBank/DDBJ databases">
        <authorList>
            <person name="Gilroy R."/>
        </authorList>
    </citation>
    <scope>NUCLEOTIDE SEQUENCE</scope>
    <source>
        <strain evidence="2">CHK178-16964</strain>
    </source>
</reference>
<comment type="caution">
    <text evidence="2">The sequence shown here is derived from an EMBL/GenBank/DDBJ whole genome shotgun (WGS) entry which is preliminary data.</text>
</comment>
<dbReference type="EMBL" id="DWZA01000026">
    <property type="protein sequence ID" value="HJA70538.1"/>
    <property type="molecule type" value="Genomic_DNA"/>
</dbReference>
<evidence type="ECO:0000313" key="3">
    <source>
        <dbReference type="Proteomes" id="UP000823900"/>
    </source>
</evidence>
<dbReference type="Proteomes" id="UP000823900">
    <property type="component" value="Unassembled WGS sequence"/>
</dbReference>
<dbReference type="PANTHER" id="PTHR38462:SF1">
    <property type="entry name" value="YPRB RIBONUCLEASE H-LIKE DOMAIN-CONTAINING PROTEIN"/>
    <property type="match status" value="1"/>
</dbReference>
<dbReference type="GO" id="GO:0003676">
    <property type="term" value="F:nucleic acid binding"/>
    <property type="evidence" value="ECO:0007669"/>
    <property type="project" value="InterPro"/>
</dbReference>
<dbReference type="Pfam" id="PF13482">
    <property type="entry name" value="RNase_H_2"/>
    <property type="match status" value="1"/>
</dbReference>
<sequence length="365" mass="42046">MITIEKTLDLPDTYPLERIGSLDKLLFFDIETTGFSALTSRLYLIGCTYFSCGQWQLIQWFADSEKAEPELLHRFFQFLKGFQTVIHFNGDGFDIPYLTKRCQALSLPYDFSQVESFDIYKKIRPFRRILGLDSLKQKAIEGFLGIRREDRFSGGQLIEVYQDYLSTHEDDLFRLLVLHNEDDLKGMPGILPVLNYPDFFLQDFSAFSSELQKQDGPGSSPGSLILSCQGEFTIPVPFHVSDSCFPGLSLSGEKTRLTAAIPLYSGTLRHFFADYKDYYYLIYEDTAIHKSVGEYVDRSARRQATASTCYTKREGCFLPQFEPLFTPELKKEKKDRISYVEYDCGLLADLSCANRYIHHLISHFQ</sequence>
<accession>A0A9D2KMF4</accession>
<evidence type="ECO:0000313" key="2">
    <source>
        <dbReference type="EMBL" id="HJA70538.1"/>
    </source>
</evidence>
<dbReference type="InterPro" id="IPR038720">
    <property type="entry name" value="YprB_RNase_H-like_dom"/>
</dbReference>
<dbReference type="InterPro" id="IPR012337">
    <property type="entry name" value="RNaseH-like_sf"/>
</dbReference>
<gene>
    <name evidence="2" type="ORF">IAA07_03025</name>
</gene>
<name>A0A9D2KMF4_9FIRM</name>
<evidence type="ECO:0000259" key="1">
    <source>
        <dbReference type="Pfam" id="PF13482"/>
    </source>
</evidence>
<dbReference type="InterPro" id="IPR036397">
    <property type="entry name" value="RNaseH_sf"/>
</dbReference>
<dbReference type="PANTHER" id="PTHR38462">
    <property type="entry name" value="EXONUCLEASE-LIKE PROTEIN"/>
    <property type="match status" value="1"/>
</dbReference>
<protein>
    <submittedName>
        <fullName evidence="2">Ribonuclease H-like domain-containing protein</fullName>
    </submittedName>
</protein>
<proteinExistence type="predicted"/>
<dbReference type="Gene3D" id="3.30.420.10">
    <property type="entry name" value="Ribonuclease H-like superfamily/Ribonuclease H"/>
    <property type="match status" value="1"/>
</dbReference>
<feature type="domain" description="YprB ribonuclease H-like" evidence="1">
    <location>
        <begin position="26"/>
        <end position="186"/>
    </location>
</feature>
<reference evidence="2" key="1">
    <citation type="journal article" date="2021" name="PeerJ">
        <title>Extensive microbial diversity within the chicken gut microbiome revealed by metagenomics and culture.</title>
        <authorList>
            <person name="Gilroy R."/>
            <person name="Ravi A."/>
            <person name="Getino M."/>
            <person name="Pursley I."/>
            <person name="Horton D.L."/>
            <person name="Alikhan N.F."/>
            <person name="Baker D."/>
            <person name="Gharbi K."/>
            <person name="Hall N."/>
            <person name="Watson M."/>
            <person name="Adriaenssens E.M."/>
            <person name="Foster-Nyarko E."/>
            <person name="Jarju S."/>
            <person name="Secka A."/>
            <person name="Antonio M."/>
            <person name="Oren A."/>
            <person name="Chaudhuri R.R."/>
            <person name="La Ragione R."/>
            <person name="Hildebrand F."/>
            <person name="Pallen M.J."/>
        </authorList>
    </citation>
    <scope>NUCLEOTIDE SEQUENCE</scope>
    <source>
        <strain evidence="2">CHK178-16964</strain>
    </source>
</reference>
<dbReference type="AlphaFoldDB" id="A0A9D2KMF4"/>